<gene>
    <name evidence="3" type="ORF">MM171A01334_0016</name>
    <name evidence="4" type="ORF">MM171B00430_0003</name>
    <name evidence="2" type="ORF">MM415A00685_0001</name>
    <name evidence="1" type="ORF">MM415B01060_0031</name>
</gene>
<proteinExistence type="predicted"/>
<dbReference type="EMBL" id="MT141419">
    <property type="protein sequence ID" value="QJA60756.1"/>
    <property type="molecule type" value="Genomic_DNA"/>
</dbReference>
<dbReference type="EMBL" id="MT143627">
    <property type="protein sequence ID" value="QJA99079.1"/>
    <property type="molecule type" value="Genomic_DNA"/>
</dbReference>
<evidence type="ECO:0000313" key="1">
    <source>
        <dbReference type="EMBL" id="QJA60756.1"/>
    </source>
</evidence>
<reference evidence="1" key="1">
    <citation type="submission" date="2020-03" db="EMBL/GenBank/DDBJ databases">
        <title>The deep terrestrial virosphere.</title>
        <authorList>
            <person name="Holmfeldt K."/>
            <person name="Nilsson E."/>
            <person name="Simone D."/>
            <person name="Lopez-Fernandez M."/>
            <person name="Wu X."/>
            <person name="de Brujin I."/>
            <person name="Lundin D."/>
            <person name="Andersson A."/>
            <person name="Bertilsson S."/>
            <person name="Dopson M."/>
        </authorList>
    </citation>
    <scope>NUCLEOTIDE SEQUENCE</scope>
    <source>
        <strain evidence="3">MM171A01334</strain>
        <strain evidence="4">MM171B00430</strain>
        <strain evidence="2">MM415A00685</strain>
        <strain evidence="1">MM415B01060</strain>
    </source>
</reference>
<organism evidence="1">
    <name type="scientific">viral metagenome</name>
    <dbReference type="NCBI Taxonomy" id="1070528"/>
    <lineage>
        <taxon>unclassified sequences</taxon>
        <taxon>metagenomes</taxon>
        <taxon>organismal metagenomes</taxon>
    </lineage>
</organism>
<evidence type="ECO:0000313" key="3">
    <source>
        <dbReference type="EMBL" id="QJA99079.1"/>
    </source>
</evidence>
<evidence type="ECO:0000313" key="4">
    <source>
        <dbReference type="EMBL" id="QJB04154.1"/>
    </source>
</evidence>
<dbReference type="EMBL" id="MT143874">
    <property type="protein sequence ID" value="QJB04154.1"/>
    <property type="molecule type" value="Genomic_DNA"/>
</dbReference>
<accession>A0A6M3ITB3</accession>
<dbReference type="AlphaFoldDB" id="A0A6M3ITB3"/>
<sequence length="158" mass="17464">MNTTFSEIQIGEFFSNSDGTYQRIYARLVDDPSWRVGWAFRQNAIAVNVETGGFASFGPAAPVTRAQRPDNPRREMIMADEVRLVSRTYEFGVGGISHADDQYYAASQYQPTGEVKPKLAGKGPARHNGGGQLWEPCPVCGDEPVHLDCGYCDQHCQC</sequence>
<evidence type="ECO:0000313" key="2">
    <source>
        <dbReference type="EMBL" id="QJA80639.1"/>
    </source>
</evidence>
<dbReference type="EMBL" id="MT142430">
    <property type="protein sequence ID" value="QJA80639.1"/>
    <property type="molecule type" value="Genomic_DNA"/>
</dbReference>
<name>A0A6M3ITB3_9ZZZZ</name>
<protein>
    <submittedName>
        <fullName evidence="1">Uncharacterized protein</fullName>
    </submittedName>
</protein>